<dbReference type="GO" id="GO:0005164">
    <property type="term" value="F:tumor necrosis factor receptor binding"/>
    <property type="evidence" value="ECO:0007669"/>
    <property type="project" value="InterPro"/>
</dbReference>
<dbReference type="GO" id="GO:0005737">
    <property type="term" value="C:cytoplasm"/>
    <property type="evidence" value="ECO:0007669"/>
    <property type="project" value="UniProtKB-SubCell"/>
</dbReference>
<keyword evidence="8 11" id="KW-0862">Zinc</keyword>
<dbReference type="GO" id="GO:0009898">
    <property type="term" value="C:cytoplasmic side of plasma membrane"/>
    <property type="evidence" value="ECO:0007669"/>
    <property type="project" value="TreeGrafter"/>
</dbReference>
<dbReference type="Gene3D" id="3.30.40.10">
    <property type="entry name" value="Zinc/RING finger domain, C3HC4 (zinc finger)"/>
    <property type="match status" value="2"/>
</dbReference>
<evidence type="ECO:0000259" key="13">
    <source>
        <dbReference type="PROSITE" id="PS50144"/>
    </source>
</evidence>
<protein>
    <submittedName>
        <fullName evidence="15">TNF receptor-associated factor 2</fullName>
    </submittedName>
</protein>
<feature type="domain" description="MATH" evidence="13">
    <location>
        <begin position="323"/>
        <end position="469"/>
    </location>
</feature>
<dbReference type="Pfam" id="PF21355">
    <property type="entry name" value="TRAF-mep_MATH"/>
    <property type="match status" value="1"/>
</dbReference>
<dbReference type="PIRSF" id="PIRSF015614">
    <property type="entry name" value="TRAF"/>
    <property type="match status" value="1"/>
</dbReference>
<dbReference type="InterPro" id="IPR002083">
    <property type="entry name" value="MATH/TRAF_dom"/>
</dbReference>
<evidence type="ECO:0000256" key="6">
    <source>
        <dbReference type="ARBA" id="ARBA00022737"/>
    </source>
</evidence>
<comment type="subcellular location">
    <subcellularLocation>
        <location evidence="1">Cytoplasm</location>
    </subcellularLocation>
</comment>
<keyword evidence="6" id="KW-0677">Repeat</keyword>
<dbReference type="InterPro" id="IPR037306">
    <property type="entry name" value="TRAF1_MATH"/>
</dbReference>
<name>A0A087R4N1_APTFO</name>
<dbReference type="Gene3D" id="1.20.5.110">
    <property type="match status" value="1"/>
</dbReference>
<dbReference type="PANTHER" id="PTHR10131:SF96">
    <property type="entry name" value="TNF RECEPTOR-ASSOCIATED FACTOR 1"/>
    <property type="match status" value="1"/>
</dbReference>
<feature type="domain" description="TRAF-type" evidence="14">
    <location>
        <begin position="101"/>
        <end position="153"/>
    </location>
</feature>
<dbReference type="PROSITE" id="PS50089">
    <property type="entry name" value="ZF_RING_2"/>
    <property type="match status" value="1"/>
</dbReference>
<dbReference type="Gene3D" id="2.60.210.10">
    <property type="entry name" value="Apoptosis, Tumor Necrosis Factor Receptor Associated Protein 2, Chain A"/>
    <property type="match status" value="1"/>
</dbReference>
<dbReference type="GO" id="GO:0042981">
    <property type="term" value="P:regulation of apoptotic process"/>
    <property type="evidence" value="ECO:0007669"/>
    <property type="project" value="InterPro"/>
</dbReference>
<dbReference type="GO" id="GO:0007165">
    <property type="term" value="P:signal transduction"/>
    <property type="evidence" value="ECO:0007669"/>
    <property type="project" value="InterPro"/>
</dbReference>
<dbReference type="STRING" id="9233.A0A087R4N1"/>
<gene>
    <name evidence="15" type="ORF">AS27_13715</name>
</gene>
<evidence type="ECO:0000256" key="5">
    <source>
        <dbReference type="ARBA" id="ARBA00022723"/>
    </source>
</evidence>
<dbReference type="FunFam" id="2.60.210.10:FF:000001">
    <property type="entry name" value="TNF receptor-associated factor"/>
    <property type="match status" value="1"/>
</dbReference>
<feature type="domain" description="RING-type" evidence="12">
    <location>
        <begin position="9"/>
        <end position="49"/>
    </location>
</feature>
<evidence type="ECO:0000259" key="12">
    <source>
        <dbReference type="PROSITE" id="PS50089"/>
    </source>
</evidence>
<keyword evidence="10" id="KW-0175">Coiled coil</keyword>
<evidence type="ECO:0000313" key="16">
    <source>
        <dbReference type="Proteomes" id="UP000053286"/>
    </source>
</evidence>
<evidence type="ECO:0000256" key="4">
    <source>
        <dbReference type="ARBA" id="ARBA00022703"/>
    </source>
</evidence>
<dbReference type="InterPro" id="IPR008974">
    <property type="entry name" value="TRAF-like"/>
</dbReference>
<dbReference type="InterPro" id="IPR012227">
    <property type="entry name" value="TNF_rcpt-assoc_TRAF_met"/>
</dbReference>
<dbReference type="InterPro" id="IPR017907">
    <property type="entry name" value="Znf_RING_CS"/>
</dbReference>
<dbReference type="AlphaFoldDB" id="A0A087R4N1"/>
<keyword evidence="15" id="KW-0675">Receptor</keyword>
<accession>A0A087R4N1</accession>
<evidence type="ECO:0000313" key="15">
    <source>
        <dbReference type="EMBL" id="KFM08435.1"/>
    </source>
</evidence>
<dbReference type="Pfam" id="PF02176">
    <property type="entry name" value="zf-TRAF"/>
    <property type="match status" value="1"/>
</dbReference>
<evidence type="ECO:0000256" key="2">
    <source>
        <dbReference type="ARBA" id="ARBA00022490"/>
    </source>
</evidence>
<dbReference type="GO" id="GO:0008270">
    <property type="term" value="F:zinc ion binding"/>
    <property type="evidence" value="ECO:0007669"/>
    <property type="project" value="UniProtKB-KW"/>
</dbReference>
<keyword evidence="5 11" id="KW-0479">Metal-binding</keyword>
<keyword evidence="4" id="KW-0053">Apoptosis</keyword>
<evidence type="ECO:0000256" key="3">
    <source>
        <dbReference type="ARBA" id="ARBA00022499"/>
    </source>
</evidence>
<evidence type="ECO:0000256" key="1">
    <source>
        <dbReference type="ARBA" id="ARBA00004496"/>
    </source>
</evidence>
<dbReference type="InterPro" id="IPR032070">
    <property type="entry name" value="TRAF_BIRC3-bd"/>
</dbReference>
<evidence type="ECO:0000256" key="7">
    <source>
        <dbReference type="ARBA" id="ARBA00022771"/>
    </source>
</evidence>
<feature type="zinc finger region" description="TRAF-type" evidence="11">
    <location>
        <begin position="101"/>
        <end position="153"/>
    </location>
</feature>
<evidence type="ECO:0000256" key="10">
    <source>
        <dbReference type="ARBA" id="ARBA00023054"/>
    </source>
</evidence>
<keyword evidence="7 11" id="KW-0863">Zinc-finger</keyword>
<dbReference type="PANTHER" id="PTHR10131">
    <property type="entry name" value="TNF RECEPTOR ASSOCIATED FACTOR"/>
    <property type="match status" value="1"/>
</dbReference>
<feature type="non-terminal residue" evidence="15">
    <location>
        <position position="470"/>
    </location>
</feature>
<reference evidence="15 16" key="1">
    <citation type="submission" date="2014-04" db="EMBL/GenBank/DDBJ databases">
        <title>Genome evolution of avian class.</title>
        <authorList>
            <person name="Zhang G."/>
            <person name="Li C."/>
        </authorList>
    </citation>
    <scope>NUCLEOTIDE SEQUENCE [LARGE SCALE GENOMIC DNA]</scope>
    <source>
        <strain evidence="15">BGI_AS27</strain>
    </source>
</reference>
<dbReference type="PROSITE" id="PS50144">
    <property type="entry name" value="MATH"/>
    <property type="match status" value="1"/>
</dbReference>
<dbReference type="EMBL" id="KL226097">
    <property type="protein sequence ID" value="KFM08435.1"/>
    <property type="molecule type" value="Genomic_DNA"/>
</dbReference>
<dbReference type="SMART" id="SM00061">
    <property type="entry name" value="MATH"/>
    <property type="match status" value="1"/>
</dbReference>
<dbReference type="Pfam" id="PF16673">
    <property type="entry name" value="TRAF_BIRC3_bd"/>
    <property type="match status" value="1"/>
</dbReference>
<dbReference type="GO" id="GO:0043122">
    <property type="term" value="P:regulation of canonical NF-kappaB signal transduction"/>
    <property type="evidence" value="ECO:0007669"/>
    <property type="project" value="TreeGrafter"/>
</dbReference>
<keyword evidence="9" id="KW-0832">Ubl conjugation</keyword>
<dbReference type="SUPFAM" id="SSF57850">
    <property type="entry name" value="RING/U-box"/>
    <property type="match status" value="1"/>
</dbReference>
<feature type="non-terminal residue" evidence="15">
    <location>
        <position position="1"/>
    </location>
</feature>
<evidence type="ECO:0000256" key="8">
    <source>
        <dbReference type="ARBA" id="ARBA00022833"/>
    </source>
</evidence>
<keyword evidence="16" id="KW-1185">Reference proteome</keyword>
<dbReference type="Pfam" id="PF00097">
    <property type="entry name" value="zf-C3HC4"/>
    <property type="match status" value="1"/>
</dbReference>
<proteinExistence type="predicted"/>
<dbReference type="CDD" id="cd23125">
    <property type="entry name" value="RING-HC_TRAF1-like"/>
    <property type="match status" value="1"/>
</dbReference>
<dbReference type="SUPFAM" id="SSF49599">
    <property type="entry name" value="TRAF domain-like"/>
    <property type="match status" value="2"/>
</dbReference>
<dbReference type="InterPro" id="IPR013083">
    <property type="entry name" value="Znf_RING/FYVE/PHD"/>
</dbReference>
<dbReference type="InterPro" id="IPR001841">
    <property type="entry name" value="Znf_RING"/>
</dbReference>
<sequence length="470" mass="52867">DVPDQKYLCSNCNNILKKALQTLCGHRYCSACLSWIVRNNKNAICQKCKEEDPSTLSEGSLLAEERAFGDAAINKEISELKVHCVTLGCSWSGIMKNFEEHQSLCEYALIPCHTGCGHMVMRKKLADHLENGCVNNVTMCQKCKRSLSSSEYQAGWRRKPEPCECSPSTFLFSENCSTPLINKDGCRFSEVGCSFRGSKEKIKEHEKTAVGAHMLLLLQHIKQLKASLCTAAKAPNGSIPQSELNVNENKLHVFENIVAVLNKEVETSNLEITAFRRQSELDQNIIRGLELKIAELHRCLMQKDAGLSSLHKSLLFSEQASYDGVFLWKITDVGRKLQDSVTGRTVSLYSPAFYTAKYGYKVCLRVYLNGDGTGKGTHVSLFFVVMRGDYDALLPWPFRHKVTFMLLDQNNREHIIDAFRPDLTSASFQRPVNDMNVASGCPMFLPLSKLQSPKYAYVKEDTLFLKCIIE</sequence>
<dbReference type="PROSITE" id="PS00518">
    <property type="entry name" value="ZF_RING_1"/>
    <property type="match status" value="1"/>
</dbReference>
<dbReference type="PROSITE" id="PS50145">
    <property type="entry name" value="ZF_TRAF"/>
    <property type="match status" value="1"/>
</dbReference>
<keyword evidence="3" id="KW-1017">Isopeptide bond</keyword>
<dbReference type="GO" id="GO:0006915">
    <property type="term" value="P:apoptotic process"/>
    <property type="evidence" value="ECO:0007669"/>
    <property type="project" value="UniProtKB-KW"/>
</dbReference>
<evidence type="ECO:0000259" key="14">
    <source>
        <dbReference type="PROSITE" id="PS50145"/>
    </source>
</evidence>
<dbReference type="Proteomes" id="UP000053286">
    <property type="component" value="Unassembled WGS sequence"/>
</dbReference>
<keyword evidence="2" id="KW-0963">Cytoplasm</keyword>
<dbReference type="CDD" id="cd03779">
    <property type="entry name" value="MATH_TRAF1"/>
    <property type="match status" value="1"/>
</dbReference>
<organism evidence="15 16">
    <name type="scientific">Aptenodytes forsteri</name>
    <name type="common">Emperor penguin</name>
    <dbReference type="NCBI Taxonomy" id="9233"/>
    <lineage>
        <taxon>Eukaryota</taxon>
        <taxon>Metazoa</taxon>
        <taxon>Chordata</taxon>
        <taxon>Craniata</taxon>
        <taxon>Vertebrata</taxon>
        <taxon>Euteleostomi</taxon>
        <taxon>Archelosauria</taxon>
        <taxon>Archosauria</taxon>
        <taxon>Dinosauria</taxon>
        <taxon>Saurischia</taxon>
        <taxon>Theropoda</taxon>
        <taxon>Coelurosauria</taxon>
        <taxon>Aves</taxon>
        <taxon>Neognathae</taxon>
        <taxon>Neoaves</taxon>
        <taxon>Aequornithes</taxon>
        <taxon>Sphenisciformes</taxon>
        <taxon>Spheniscidae</taxon>
        <taxon>Aptenodytes</taxon>
    </lineage>
</organism>
<dbReference type="InterPro" id="IPR018957">
    <property type="entry name" value="Znf_C3HC4_RING-type"/>
</dbReference>
<dbReference type="InterPro" id="IPR049342">
    <property type="entry name" value="TRAF1-6_MATH_dom"/>
</dbReference>
<evidence type="ECO:0000256" key="9">
    <source>
        <dbReference type="ARBA" id="ARBA00022843"/>
    </source>
</evidence>
<evidence type="ECO:0000256" key="11">
    <source>
        <dbReference type="PROSITE-ProRule" id="PRU00207"/>
    </source>
</evidence>
<dbReference type="InterPro" id="IPR001293">
    <property type="entry name" value="Znf_TRAF"/>
</dbReference>